<proteinExistence type="predicted"/>
<gene>
    <name evidence="8" type="ORF">ASPCAL06234</name>
</gene>
<keyword evidence="9" id="KW-1185">Reference proteome</keyword>
<evidence type="ECO:0000256" key="1">
    <source>
        <dbReference type="ARBA" id="ARBA00004123"/>
    </source>
</evidence>
<dbReference type="STRING" id="454130.A0A0U5C8J1"/>
<dbReference type="GO" id="GO:0003677">
    <property type="term" value="F:DNA binding"/>
    <property type="evidence" value="ECO:0007669"/>
    <property type="project" value="InterPro"/>
</dbReference>
<keyword evidence="3" id="KW-0805">Transcription regulation</keyword>
<dbReference type="GO" id="GO:0000981">
    <property type="term" value="F:DNA-binding transcription factor activity, RNA polymerase II-specific"/>
    <property type="evidence" value="ECO:0007669"/>
    <property type="project" value="InterPro"/>
</dbReference>
<keyword evidence="2" id="KW-0479">Metal-binding</keyword>
<dbReference type="AlphaFoldDB" id="A0A0U5C8J1"/>
<name>A0A0U5C8J1_ASPCI</name>
<evidence type="ECO:0000256" key="5">
    <source>
        <dbReference type="ARBA" id="ARBA00023242"/>
    </source>
</evidence>
<dbReference type="PANTHER" id="PTHR47338">
    <property type="entry name" value="ZN(II)2CYS6 TRANSCRIPTION FACTOR (EUROFUNG)-RELATED"/>
    <property type="match status" value="1"/>
</dbReference>
<evidence type="ECO:0000256" key="3">
    <source>
        <dbReference type="ARBA" id="ARBA00023015"/>
    </source>
</evidence>
<dbReference type="CDD" id="cd12148">
    <property type="entry name" value="fungal_TF_MHR"/>
    <property type="match status" value="1"/>
</dbReference>
<sequence length="541" mass="60554">MNATQIFNEATTIFFRHYHNKPYTLFNAPLFHRKASAGQIPQYLQFAFIATAVRFSSQVQWKQRKQSTIDSYARASWELIMSSPDGLGDSDSSDVSVIQALALLAIIDATAGRRRAAWVKIGMAVRISQDLRMMEEPDVEAGLGLLEREERRGLFWSLFLLDRFVCCSFRRPPAIKTKDCRLNLPVDRALKEGEVPMTLGGLLDSKVRGRAGQVVGLSGLSVGFAALLGRTIDCMMNRDERAIEPWKEPSDYSSIRTSLEFLKQMADSHSPDEPSDTDRTSHLVLSLTLYHLTHCILSHPFLLGVKRQTYPATPTAWVEAQIASCWSHALDLTTLVVDAKRAGYMLAPSFYSYCVLVAGTVHAILLHGEDMPASERASKYLKTSFDYLSEMTEMWHNSYIMSDALRFFTNRCVRYSSILLGPAPLFKNLTQTDITVLRAVLDYWTMMDPRNPISDLNSINIDCFANTPGKGDRERERETQSLTPDDTTTGSSASSKNEPDNPTVDPKLVDFPLSISSPASSNGEGGTEFHKWDWDNELGAM</sequence>
<dbReference type="OMA" id="LACKHET"/>
<keyword evidence="4" id="KW-0804">Transcription</keyword>
<evidence type="ECO:0000313" key="8">
    <source>
        <dbReference type="EMBL" id="CEL05114.1"/>
    </source>
</evidence>
<accession>A0A0U5C8J1</accession>
<comment type="subcellular location">
    <subcellularLocation>
        <location evidence="1">Nucleus</location>
    </subcellularLocation>
</comment>
<feature type="domain" description="Xylanolytic transcriptional activator regulatory" evidence="7">
    <location>
        <begin position="117"/>
        <end position="190"/>
    </location>
</feature>
<dbReference type="Pfam" id="PF04082">
    <property type="entry name" value="Fungal_trans"/>
    <property type="match status" value="1"/>
</dbReference>
<evidence type="ECO:0000256" key="2">
    <source>
        <dbReference type="ARBA" id="ARBA00022723"/>
    </source>
</evidence>
<dbReference type="PANTHER" id="PTHR47338:SF4">
    <property type="entry name" value="ZN(II)2CYS6 TRANSCRIPTION FACTOR (EUROFUNG)"/>
    <property type="match status" value="1"/>
</dbReference>
<dbReference type="GO" id="GO:0006351">
    <property type="term" value="P:DNA-templated transcription"/>
    <property type="evidence" value="ECO:0007669"/>
    <property type="project" value="InterPro"/>
</dbReference>
<evidence type="ECO:0000313" key="9">
    <source>
        <dbReference type="Proteomes" id="UP000054771"/>
    </source>
</evidence>
<feature type="region of interest" description="Disordered" evidence="6">
    <location>
        <begin position="465"/>
        <end position="541"/>
    </location>
</feature>
<dbReference type="EMBL" id="CDMC01000005">
    <property type="protein sequence ID" value="CEL05114.1"/>
    <property type="molecule type" value="Genomic_DNA"/>
</dbReference>
<keyword evidence="5" id="KW-0539">Nucleus</keyword>
<evidence type="ECO:0000259" key="7">
    <source>
        <dbReference type="SMART" id="SM00906"/>
    </source>
</evidence>
<dbReference type="GO" id="GO:0008270">
    <property type="term" value="F:zinc ion binding"/>
    <property type="evidence" value="ECO:0007669"/>
    <property type="project" value="InterPro"/>
</dbReference>
<dbReference type="OrthoDB" id="424974at2759"/>
<organism evidence="8 9">
    <name type="scientific">Aspergillus calidoustus</name>
    <dbReference type="NCBI Taxonomy" id="454130"/>
    <lineage>
        <taxon>Eukaryota</taxon>
        <taxon>Fungi</taxon>
        <taxon>Dikarya</taxon>
        <taxon>Ascomycota</taxon>
        <taxon>Pezizomycotina</taxon>
        <taxon>Eurotiomycetes</taxon>
        <taxon>Eurotiomycetidae</taxon>
        <taxon>Eurotiales</taxon>
        <taxon>Aspergillaceae</taxon>
        <taxon>Aspergillus</taxon>
        <taxon>Aspergillus subgen. Nidulantes</taxon>
    </lineage>
</organism>
<evidence type="ECO:0000256" key="4">
    <source>
        <dbReference type="ARBA" id="ARBA00023163"/>
    </source>
</evidence>
<dbReference type="Proteomes" id="UP000054771">
    <property type="component" value="Unassembled WGS sequence"/>
</dbReference>
<dbReference type="SMART" id="SM00906">
    <property type="entry name" value="Fungal_trans"/>
    <property type="match status" value="1"/>
</dbReference>
<evidence type="ECO:0000256" key="6">
    <source>
        <dbReference type="SAM" id="MobiDB-lite"/>
    </source>
</evidence>
<feature type="compositionally biased region" description="Basic and acidic residues" evidence="6">
    <location>
        <begin position="470"/>
        <end position="479"/>
    </location>
</feature>
<dbReference type="InterPro" id="IPR050815">
    <property type="entry name" value="TF_fung"/>
</dbReference>
<reference evidence="9" key="1">
    <citation type="journal article" date="2016" name="Genome Announc.">
        <title>Draft genome sequences of fungus Aspergillus calidoustus.</title>
        <authorList>
            <person name="Horn F."/>
            <person name="Linde J."/>
            <person name="Mattern D.J."/>
            <person name="Walther G."/>
            <person name="Guthke R."/>
            <person name="Scherlach K."/>
            <person name="Martin K."/>
            <person name="Brakhage A.A."/>
            <person name="Petzke L."/>
            <person name="Valiante V."/>
        </authorList>
    </citation>
    <scope>NUCLEOTIDE SEQUENCE [LARGE SCALE GENOMIC DNA]</scope>
    <source>
        <strain evidence="9">SF006504</strain>
    </source>
</reference>
<feature type="compositionally biased region" description="Polar residues" evidence="6">
    <location>
        <begin position="480"/>
        <end position="496"/>
    </location>
</feature>
<dbReference type="InterPro" id="IPR007219">
    <property type="entry name" value="XnlR_reg_dom"/>
</dbReference>
<dbReference type="GO" id="GO:0005634">
    <property type="term" value="C:nucleus"/>
    <property type="evidence" value="ECO:0007669"/>
    <property type="project" value="UniProtKB-SubCell"/>
</dbReference>
<protein>
    <recommendedName>
        <fullName evidence="7">Xylanolytic transcriptional activator regulatory domain-containing protein</fullName>
    </recommendedName>
</protein>